<accession>A0ACB8UIF2</accession>
<proteinExistence type="predicted"/>
<reference evidence="1" key="1">
    <citation type="journal article" date="2021" name="Environ. Microbiol.">
        <title>Gene family expansions and transcriptome signatures uncover fungal adaptations to wood decay.</title>
        <authorList>
            <person name="Hage H."/>
            <person name="Miyauchi S."/>
            <person name="Viragh M."/>
            <person name="Drula E."/>
            <person name="Min B."/>
            <person name="Chaduli D."/>
            <person name="Navarro D."/>
            <person name="Favel A."/>
            <person name="Norest M."/>
            <person name="Lesage-Meessen L."/>
            <person name="Balint B."/>
            <person name="Merenyi Z."/>
            <person name="de Eugenio L."/>
            <person name="Morin E."/>
            <person name="Martinez A.T."/>
            <person name="Baldrian P."/>
            <person name="Stursova M."/>
            <person name="Martinez M.J."/>
            <person name="Novotny C."/>
            <person name="Magnuson J.K."/>
            <person name="Spatafora J.W."/>
            <person name="Maurice S."/>
            <person name="Pangilinan J."/>
            <person name="Andreopoulos W."/>
            <person name="LaButti K."/>
            <person name="Hundley H."/>
            <person name="Na H."/>
            <person name="Kuo A."/>
            <person name="Barry K."/>
            <person name="Lipzen A."/>
            <person name="Henrissat B."/>
            <person name="Riley R."/>
            <person name="Ahrendt S."/>
            <person name="Nagy L.G."/>
            <person name="Grigoriev I.V."/>
            <person name="Martin F."/>
            <person name="Rosso M.N."/>
        </authorList>
    </citation>
    <scope>NUCLEOTIDE SEQUENCE</scope>
    <source>
        <strain evidence="1">CBS 384.51</strain>
    </source>
</reference>
<evidence type="ECO:0000313" key="2">
    <source>
        <dbReference type="Proteomes" id="UP001055072"/>
    </source>
</evidence>
<sequence length="89" mass="9796">MKIDLSLRVLCIYSLVIPAIVVHAAPILKGQPNGLPEASESDSLFARPQSGYPSLSKELEGLFRSGHLQVCRRRSIPRLKRRISAVSSI</sequence>
<keyword evidence="2" id="KW-1185">Reference proteome</keyword>
<protein>
    <submittedName>
        <fullName evidence="1">Uncharacterized protein</fullName>
    </submittedName>
</protein>
<dbReference type="Proteomes" id="UP001055072">
    <property type="component" value="Unassembled WGS sequence"/>
</dbReference>
<comment type="caution">
    <text evidence="1">The sequence shown here is derived from an EMBL/GenBank/DDBJ whole genome shotgun (WGS) entry which is preliminary data.</text>
</comment>
<dbReference type="EMBL" id="MU274902">
    <property type="protein sequence ID" value="KAI0093475.1"/>
    <property type="molecule type" value="Genomic_DNA"/>
</dbReference>
<evidence type="ECO:0000313" key="1">
    <source>
        <dbReference type="EMBL" id="KAI0093475.1"/>
    </source>
</evidence>
<gene>
    <name evidence="1" type="ORF">BDY19DRAFT_923930</name>
</gene>
<name>A0ACB8UIF2_9APHY</name>
<organism evidence="1 2">
    <name type="scientific">Irpex rosettiformis</name>
    <dbReference type="NCBI Taxonomy" id="378272"/>
    <lineage>
        <taxon>Eukaryota</taxon>
        <taxon>Fungi</taxon>
        <taxon>Dikarya</taxon>
        <taxon>Basidiomycota</taxon>
        <taxon>Agaricomycotina</taxon>
        <taxon>Agaricomycetes</taxon>
        <taxon>Polyporales</taxon>
        <taxon>Irpicaceae</taxon>
        <taxon>Irpex</taxon>
    </lineage>
</organism>